<evidence type="ECO:0000313" key="3">
    <source>
        <dbReference type="Proteomes" id="UP000255469"/>
    </source>
</evidence>
<dbReference type="EMBL" id="UGTM01000002">
    <property type="protein sequence ID" value="SUB94146.1"/>
    <property type="molecule type" value="Genomic_DNA"/>
</dbReference>
<accession>A0A379ECL8</accession>
<dbReference type="AlphaFoldDB" id="A0A379ECL8"/>
<proteinExistence type="predicted"/>
<protein>
    <submittedName>
        <fullName evidence="2">Uncharacterized protein</fullName>
    </submittedName>
</protein>
<evidence type="ECO:0000313" key="2">
    <source>
        <dbReference type="EMBL" id="SUB94146.1"/>
    </source>
</evidence>
<feature type="region of interest" description="Disordered" evidence="1">
    <location>
        <begin position="1"/>
        <end position="74"/>
    </location>
</feature>
<dbReference type="Proteomes" id="UP000255469">
    <property type="component" value="Unassembled WGS sequence"/>
</dbReference>
<feature type="compositionally biased region" description="Basic and acidic residues" evidence="1">
    <location>
        <begin position="14"/>
        <end position="24"/>
    </location>
</feature>
<name>A0A379ECL8_9BACT</name>
<reference evidence="2 3" key="1">
    <citation type="submission" date="2018-06" db="EMBL/GenBank/DDBJ databases">
        <authorList>
            <consortium name="Pathogen Informatics"/>
            <person name="Doyle S."/>
        </authorList>
    </citation>
    <scope>NUCLEOTIDE SEQUENCE [LARGE SCALE GENOMIC DNA]</scope>
    <source>
        <strain evidence="2 3">NCTC13067</strain>
    </source>
</reference>
<gene>
    <name evidence="2" type="ORF">NCTC13067_02007</name>
</gene>
<sequence length="74" mass="7961">MRVVTDIILQQKPHGGETERRKEQQAGMPPVASPACSLSGKQIAQKPADRRLKSGRRPSGKSANLPSDVRQAAS</sequence>
<organism evidence="2 3">
    <name type="scientific">Prevotella denticola</name>
    <dbReference type="NCBI Taxonomy" id="28129"/>
    <lineage>
        <taxon>Bacteria</taxon>
        <taxon>Pseudomonadati</taxon>
        <taxon>Bacteroidota</taxon>
        <taxon>Bacteroidia</taxon>
        <taxon>Bacteroidales</taxon>
        <taxon>Prevotellaceae</taxon>
        <taxon>Prevotella</taxon>
    </lineage>
</organism>
<evidence type="ECO:0000256" key="1">
    <source>
        <dbReference type="SAM" id="MobiDB-lite"/>
    </source>
</evidence>